<dbReference type="PANTHER" id="PTHR30432:SF1">
    <property type="entry name" value="DNA-BINDING TRANSCRIPTIONAL DUAL REGULATOR MODE"/>
    <property type="match status" value="1"/>
</dbReference>
<dbReference type="EMBL" id="UFVD01000001">
    <property type="protein sequence ID" value="SUX11426.1"/>
    <property type="molecule type" value="Genomic_DNA"/>
</dbReference>
<dbReference type="InterPro" id="IPR005116">
    <property type="entry name" value="Transp-assoc_OB_typ1"/>
</dbReference>
<dbReference type="InterPro" id="IPR008995">
    <property type="entry name" value="Mo/tungstate-bd_C_term_dom"/>
</dbReference>
<dbReference type="STRING" id="32024.GCA_000788295_00814"/>
<dbReference type="AlphaFoldDB" id="A0A381DL90"/>
<reference evidence="2 3" key="1">
    <citation type="submission" date="2018-06" db="EMBL/GenBank/DDBJ databases">
        <authorList>
            <consortium name="Pathogen Informatics"/>
            <person name="Doyle S."/>
        </authorList>
    </citation>
    <scope>NUCLEOTIDE SEQUENCE [LARGE SCALE GENOMIC DNA]</scope>
    <source>
        <strain evidence="2 3">NCTC12475</strain>
    </source>
</reference>
<evidence type="ECO:0000313" key="3">
    <source>
        <dbReference type="Proteomes" id="UP000254920"/>
    </source>
</evidence>
<dbReference type="PANTHER" id="PTHR30432">
    <property type="entry name" value="TRANSCRIPTIONAL REGULATOR MODE"/>
    <property type="match status" value="1"/>
</dbReference>
<dbReference type="InterPro" id="IPR051815">
    <property type="entry name" value="Molybdate_resp_trans_reg"/>
</dbReference>
<dbReference type="Gene3D" id="2.40.50.100">
    <property type="match status" value="2"/>
</dbReference>
<dbReference type="InterPro" id="IPR004606">
    <property type="entry name" value="Mop_domain"/>
</dbReference>
<dbReference type="OrthoDB" id="5360984at2"/>
<dbReference type="SUPFAM" id="SSF50331">
    <property type="entry name" value="MOP-like"/>
    <property type="match status" value="2"/>
</dbReference>
<feature type="domain" description="Mop" evidence="1">
    <location>
        <begin position="73"/>
        <end position="138"/>
    </location>
</feature>
<dbReference type="Proteomes" id="UP000254920">
    <property type="component" value="Unassembled WGS sequence"/>
</dbReference>
<accession>A0A381DL90</accession>
<dbReference type="Pfam" id="PF03459">
    <property type="entry name" value="TOBE"/>
    <property type="match status" value="2"/>
</dbReference>
<dbReference type="GeneID" id="93090291"/>
<name>A0A381DL90_9BACT</name>
<dbReference type="NCBIfam" id="TIGR00638">
    <property type="entry name" value="Mop"/>
    <property type="match status" value="1"/>
</dbReference>
<evidence type="ECO:0000259" key="1">
    <source>
        <dbReference type="PROSITE" id="PS51866"/>
    </source>
</evidence>
<dbReference type="PROSITE" id="PS51866">
    <property type="entry name" value="MOP"/>
    <property type="match status" value="2"/>
</dbReference>
<dbReference type="RefSeq" id="WP_089182156.1">
    <property type="nucleotide sequence ID" value="NZ_CP043427.1"/>
</dbReference>
<gene>
    <name evidence="2" type="primary">modE_2</name>
    <name evidence="2" type="ORF">NCTC12475_01651</name>
</gene>
<keyword evidence="3" id="KW-1185">Reference proteome</keyword>
<protein>
    <submittedName>
        <fullName evidence="2">ModE family transcriptional regulator</fullName>
    </submittedName>
</protein>
<sequence length="139" mass="14940">MKIGARNQIKTQITEIKTGSVNSLISAKSSCGKVFKATVTVESEKNLDLKVGKEAYFIFKAINVIISKDNSLKFSATNQITGKVKDIELGDVMSKITINSDGLEISSVITKESTQSLNLKQGDSVTAMIKATNIIVGVK</sequence>
<dbReference type="GO" id="GO:0015689">
    <property type="term" value="P:molybdate ion transport"/>
    <property type="evidence" value="ECO:0007669"/>
    <property type="project" value="InterPro"/>
</dbReference>
<evidence type="ECO:0000313" key="2">
    <source>
        <dbReference type="EMBL" id="SUX11426.1"/>
    </source>
</evidence>
<proteinExistence type="predicted"/>
<feature type="domain" description="Mop" evidence="1">
    <location>
        <begin position="2"/>
        <end position="68"/>
    </location>
</feature>
<organism evidence="2 3">
    <name type="scientific">Campylobacter sputorum subsp. sputorum</name>
    <dbReference type="NCBI Taxonomy" id="32024"/>
    <lineage>
        <taxon>Bacteria</taxon>
        <taxon>Pseudomonadati</taxon>
        <taxon>Campylobacterota</taxon>
        <taxon>Epsilonproteobacteria</taxon>
        <taxon>Campylobacterales</taxon>
        <taxon>Campylobacteraceae</taxon>
        <taxon>Campylobacter</taxon>
    </lineage>
</organism>